<dbReference type="InterPro" id="IPR029062">
    <property type="entry name" value="Class_I_gatase-like"/>
</dbReference>
<sequence>MKTKFLCSSFLGSESLFTKEVSLSDKRIGFIPTASVVEEYDSYVLEAYQFLKERAKHVLTINLDQVEFCELKDLLSTVDILYISGGNTFYLLQAVYNSGFDRLMTDYLAKGNYLIGESAGAVIMTPDISYIHVMDDDRVVESKVTKGLGLVDRPIIPHVESEYLGQAAAEILNTYEHQPFYALTDQDALFF</sequence>
<comment type="caution">
    <text evidence="5">The sequence shown here is derived from an EMBL/GenBank/DDBJ whole genome shotgun (WGS) entry which is preliminary data.</text>
</comment>
<dbReference type="PANTHER" id="PTHR20842">
    <property type="entry name" value="PROTEASE S51 ALPHA-ASPARTYL DIPEPTIDASE"/>
    <property type="match status" value="1"/>
</dbReference>
<dbReference type="EMBL" id="ASWO01000003">
    <property type="protein sequence ID" value="EOT86108.1"/>
    <property type="molecule type" value="Genomic_DNA"/>
</dbReference>
<keyword evidence="4" id="KW-0720">Serine protease</keyword>
<dbReference type="Gene3D" id="3.40.50.880">
    <property type="match status" value="1"/>
</dbReference>
<dbReference type="Proteomes" id="UP000015961">
    <property type="component" value="Unassembled WGS sequence"/>
</dbReference>
<organism evidence="5 6">
    <name type="scientific">Enterococcus sulfureus ATCC 49903</name>
    <dbReference type="NCBI Taxonomy" id="1140003"/>
    <lineage>
        <taxon>Bacteria</taxon>
        <taxon>Bacillati</taxon>
        <taxon>Bacillota</taxon>
        <taxon>Bacilli</taxon>
        <taxon>Lactobacillales</taxon>
        <taxon>Enterococcaceae</taxon>
        <taxon>Enterococcus</taxon>
    </lineage>
</organism>
<gene>
    <name evidence="5" type="ORF">I573_00861</name>
</gene>
<evidence type="ECO:0000256" key="3">
    <source>
        <dbReference type="ARBA" id="ARBA00022801"/>
    </source>
</evidence>
<dbReference type="PATRIC" id="fig|1140003.3.peg.1667"/>
<dbReference type="eggNOG" id="COG3340">
    <property type="taxonomic scope" value="Bacteria"/>
</dbReference>
<comment type="similarity">
    <text evidence="1">Belongs to the peptidase S51 family.</text>
</comment>
<dbReference type="Pfam" id="PF03575">
    <property type="entry name" value="Peptidase_S51"/>
    <property type="match status" value="1"/>
</dbReference>
<dbReference type="RefSeq" id="WP_016186166.1">
    <property type="nucleotide sequence ID" value="NZ_ASWO01000003.1"/>
</dbReference>
<evidence type="ECO:0000256" key="2">
    <source>
        <dbReference type="ARBA" id="ARBA00022670"/>
    </source>
</evidence>
<dbReference type="GO" id="GO:0006508">
    <property type="term" value="P:proteolysis"/>
    <property type="evidence" value="ECO:0007669"/>
    <property type="project" value="UniProtKB-KW"/>
</dbReference>
<protein>
    <recommendedName>
        <fullName evidence="7">Peptidase</fullName>
    </recommendedName>
</protein>
<accession>S0KZT8</accession>
<name>S0KZT8_9ENTE</name>
<reference evidence="5 6" key="1">
    <citation type="submission" date="2013-03" db="EMBL/GenBank/DDBJ databases">
        <title>The Genome Sequence of Enterococcus sulfureus ATCC_49903 (PacBio/Illumina hybrid assembly).</title>
        <authorList>
            <consortium name="The Broad Institute Genomics Platform"/>
            <consortium name="The Broad Institute Genome Sequencing Center for Infectious Disease"/>
            <person name="Earl A."/>
            <person name="Russ C."/>
            <person name="Gilmore M."/>
            <person name="Surin D."/>
            <person name="Walker B."/>
            <person name="Young S."/>
            <person name="Zeng Q."/>
            <person name="Gargeya S."/>
            <person name="Fitzgerald M."/>
            <person name="Haas B."/>
            <person name="Abouelleil A."/>
            <person name="Allen A.W."/>
            <person name="Alvarado L."/>
            <person name="Arachchi H.M."/>
            <person name="Berlin A.M."/>
            <person name="Chapman S.B."/>
            <person name="Gainer-Dewar J."/>
            <person name="Goldberg J."/>
            <person name="Griggs A."/>
            <person name="Gujja S."/>
            <person name="Hansen M."/>
            <person name="Howarth C."/>
            <person name="Imamovic A."/>
            <person name="Ireland A."/>
            <person name="Larimer J."/>
            <person name="McCowan C."/>
            <person name="Murphy C."/>
            <person name="Pearson M."/>
            <person name="Poon T.W."/>
            <person name="Priest M."/>
            <person name="Roberts A."/>
            <person name="Saif S."/>
            <person name="Shea T."/>
            <person name="Sisk P."/>
            <person name="Sykes S."/>
            <person name="Wortman J."/>
            <person name="Nusbaum C."/>
            <person name="Birren B."/>
        </authorList>
    </citation>
    <scope>NUCLEOTIDE SEQUENCE [LARGE SCALE GENOMIC DNA]</scope>
    <source>
        <strain evidence="5 6">ATCC 49903</strain>
    </source>
</reference>
<keyword evidence="2" id="KW-0645">Protease</keyword>
<dbReference type="SUPFAM" id="SSF52317">
    <property type="entry name" value="Class I glutamine amidotransferase-like"/>
    <property type="match status" value="1"/>
</dbReference>
<keyword evidence="6" id="KW-1185">Reference proteome</keyword>
<evidence type="ECO:0000313" key="5">
    <source>
        <dbReference type="EMBL" id="EOT86108.1"/>
    </source>
</evidence>
<evidence type="ECO:0008006" key="7">
    <source>
        <dbReference type="Google" id="ProtNLM"/>
    </source>
</evidence>
<dbReference type="InterPro" id="IPR005320">
    <property type="entry name" value="Peptidase_S51"/>
</dbReference>
<dbReference type="GO" id="GO:0008236">
    <property type="term" value="F:serine-type peptidase activity"/>
    <property type="evidence" value="ECO:0007669"/>
    <property type="project" value="UniProtKB-KW"/>
</dbReference>
<evidence type="ECO:0000256" key="1">
    <source>
        <dbReference type="ARBA" id="ARBA00006534"/>
    </source>
</evidence>
<dbReference type="OrthoDB" id="9778515at2"/>
<dbReference type="PANTHER" id="PTHR20842:SF0">
    <property type="entry name" value="ALPHA-ASPARTYL DIPEPTIDASE"/>
    <property type="match status" value="1"/>
</dbReference>
<keyword evidence="3" id="KW-0378">Hydrolase</keyword>
<dbReference type="STRING" id="1140003.OMY_01729"/>
<proteinExistence type="inferred from homology"/>
<evidence type="ECO:0000313" key="6">
    <source>
        <dbReference type="Proteomes" id="UP000015961"/>
    </source>
</evidence>
<evidence type="ECO:0000256" key="4">
    <source>
        <dbReference type="ARBA" id="ARBA00022825"/>
    </source>
</evidence>
<dbReference type="AlphaFoldDB" id="S0KZT8"/>